<dbReference type="OrthoDB" id="279734at2"/>
<dbReference type="InterPro" id="IPR029063">
    <property type="entry name" value="SAM-dependent_MTases_sf"/>
</dbReference>
<evidence type="ECO:0000313" key="4">
    <source>
        <dbReference type="Proteomes" id="UP000198420"/>
    </source>
</evidence>
<dbReference type="GO" id="GO:0008168">
    <property type="term" value="F:methyltransferase activity"/>
    <property type="evidence" value="ECO:0007669"/>
    <property type="project" value="UniProtKB-KW"/>
</dbReference>
<keyword evidence="4" id="KW-1185">Reference proteome</keyword>
<protein>
    <submittedName>
        <fullName evidence="3">Methyltransferase domain-containing protein</fullName>
    </submittedName>
</protein>
<sequence>MNLPPADAPGSAAENETGDEGRGHREERVHRPGPRIGDAVGDMLLAAYRASLDPAADPVLQIAERDDGLVVPLPVAPWIAAIDHWPGEERQALELVKGKVLDIGAGGGRAARALLDRGHEVTALDVSPGALEVCRRQGIRSAVLGTVDEHAAAGRRYDSFLLLGANLGLLGSREQAPGFLRALAAMAAPGAVIVGHGRNLTDSDDPMHLSYNRRNLRAGRIAGQRTLRIRYRDVATPWFPYLNLAPRELAELTTGTGWELTDITHFESSPSGYTATLHHQ</sequence>
<dbReference type="SUPFAM" id="SSF53335">
    <property type="entry name" value="S-adenosyl-L-methionine-dependent methyltransferases"/>
    <property type="match status" value="1"/>
</dbReference>
<keyword evidence="3" id="KW-0489">Methyltransferase</keyword>
<reference evidence="4" key="1">
    <citation type="submission" date="2017-06" db="EMBL/GenBank/DDBJ databases">
        <authorList>
            <person name="Varghese N."/>
            <person name="Submissions S."/>
        </authorList>
    </citation>
    <scope>NUCLEOTIDE SEQUENCE [LARGE SCALE GENOMIC DNA]</scope>
    <source>
        <strain evidence="4">DSM 44485</strain>
    </source>
</reference>
<organism evidence="3 4">
    <name type="scientific">Actinomadura mexicana</name>
    <dbReference type="NCBI Taxonomy" id="134959"/>
    <lineage>
        <taxon>Bacteria</taxon>
        <taxon>Bacillati</taxon>
        <taxon>Actinomycetota</taxon>
        <taxon>Actinomycetes</taxon>
        <taxon>Streptosporangiales</taxon>
        <taxon>Thermomonosporaceae</taxon>
        <taxon>Actinomadura</taxon>
    </lineage>
</organism>
<dbReference type="EMBL" id="FZNP01000004">
    <property type="protein sequence ID" value="SNR58975.1"/>
    <property type="molecule type" value="Genomic_DNA"/>
</dbReference>
<proteinExistence type="predicted"/>
<feature type="compositionally biased region" description="Basic and acidic residues" evidence="1">
    <location>
        <begin position="19"/>
        <end position="30"/>
    </location>
</feature>
<dbReference type="GO" id="GO:0032259">
    <property type="term" value="P:methylation"/>
    <property type="evidence" value="ECO:0007669"/>
    <property type="project" value="UniProtKB-KW"/>
</dbReference>
<dbReference type="Proteomes" id="UP000198420">
    <property type="component" value="Unassembled WGS sequence"/>
</dbReference>
<evidence type="ECO:0000256" key="1">
    <source>
        <dbReference type="SAM" id="MobiDB-lite"/>
    </source>
</evidence>
<name>A0A238XJ02_9ACTN</name>
<dbReference type="AlphaFoldDB" id="A0A238XJ02"/>
<evidence type="ECO:0000259" key="2">
    <source>
        <dbReference type="Pfam" id="PF13649"/>
    </source>
</evidence>
<dbReference type="Gene3D" id="3.40.50.150">
    <property type="entry name" value="Vaccinia Virus protein VP39"/>
    <property type="match status" value="1"/>
</dbReference>
<keyword evidence="3" id="KW-0808">Transferase</keyword>
<accession>A0A238XJ02</accession>
<feature type="domain" description="Methyltransferase" evidence="2">
    <location>
        <begin position="100"/>
        <end position="190"/>
    </location>
</feature>
<dbReference type="RefSeq" id="WP_089312018.1">
    <property type="nucleotide sequence ID" value="NZ_FZNP01000004.1"/>
</dbReference>
<evidence type="ECO:0000313" key="3">
    <source>
        <dbReference type="EMBL" id="SNR58975.1"/>
    </source>
</evidence>
<dbReference type="InterPro" id="IPR041698">
    <property type="entry name" value="Methyltransf_25"/>
</dbReference>
<gene>
    <name evidence="3" type="ORF">SAMN06265355_104411</name>
</gene>
<dbReference type="Pfam" id="PF13649">
    <property type="entry name" value="Methyltransf_25"/>
    <property type="match status" value="1"/>
</dbReference>
<feature type="region of interest" description="Disordered" evidence="1">
    <location>
        <begin position="1"/>
        <end position="36"/>
    </location>
</feature>